<dbReference type="Proteomes" id="UP001558353">
    <property type="component" value="Unassembled WGS sequence"/>
</dbReference>
<evidence type="ECO:0008006" key="4">
    <source>
        <dbReference type="Google" id="ProtNLM"/>
    </source>
</evidence>
<keyword evidence="1" id="KW-1133">Transmembrane helix</keyword>
<gene>
    <name evidence="2" type="ORF">VVR64_07295</name>
</gene>
<proteinExistence type="predicted"/>
<reference evidence="2 3" key="1">
    <citation type="journal article" date="2024" name="Fungal Genet. Biol.">
        <title>The porcine skin microbiome exhibits broad fungal antagonism.</title>
        <authorList>
            <person name="De La Cruz K.F."/>
            <person name="Townsend E.C."/>
            <person name="Alex Cheong J.Z."/>
            <person name="Salamzade R."/>
            <person name="Liu A."/>
            <person name="Sandstrom S."/>
            <person name="Davila E."/>
            <person name="Huang L."/>
            <person name="Xu K.H."/>
            <person name="Wu S.Y."/>
            <person name="Meudt J.J."/>
            <person name="Shanmuganayagam D."/>
            <person name="Gibson A.L.F."/>
            <person name="Kalan L.R."/>
        </authorList>
    </citation>
    <scope>NUCLEOTIDE SEQUENCE [LARGE SCALE GENOMIC DNA]</scope>
    <source>
        <strain evidence="2 3">LK2569</strain>
    </source>
</reference>
<keyword evidence="1" id="KW-0472">Membrane</keyword>
<evidence type="ECO:0000256" key="1">
    <source>
        <dbReference type="SAM" id="Phobius"/>
    </source>
</evidence>
<organism evidence="2 3">
    <name type="scientific">Corynebacterium xerosis</name>
    <dbReference type="NCBI Taxonomy" id="1725"/>
    <lineage>
        <taxon>Bacteria</taxon>
        <taxon>Bacillati</taxon>
        <taxon>Actinomycetota</taxon>
        <taxon>Actinomycetes</taxon>
        <taxon>Mycobacteriales</taxon>
        <taxon>Corynebacteriaceae</taxon>
        <taxon>Corynebacterium</taxon>
    </lineage>
</organism>
<dbReference type="RefSeq" id="WP_368522514.1">
    <property type="nucleotide sequence ID" value="NZ_JAYWMA010000007.1"/>
</dbReference>
<feature type="transmembrane region" description="Helical" evidence="1">
    <location>
        <begin position="139"/>
        <end position="163"/>
    </location>
</feature>
<name>A0ABV3UUJ4_9CORY</name>
<evidence type="ECO:0000313" key="3">
    <source>
        <dbReference type="Proteomes" id="UP001558353"/>
    </source>
</evidence>
<sequence>MMRNFDAREVGNWLRAKARHAREFFRPNLDHPMQLIDRFGVDLYRDRVWRWAALIVFSFCVFPIPQVMIVCSSEDTFADVENFSILAVTFSTIAVAISVPVLVWAITPGESSVKKVLRSIEAPQRIPGQRKTETAYSKFAFQATWSALSSLLSALTAAMAILFQLQLHVGILAVVKNLPVMVMLFFFFNGFGQMIHLVFMLARVSDVSERVADS</sequence>
<keyword evidence="3" id="KW-1185">Reference proteome</keyword>
<accession>A0ABV3UUJ4</accession>
<evidence type="ECO:0000313" key="2">
    <source>
        <dbReference type="EMBL" id="MEX3528868.1"/>
    </source>
</evidence>
<keyword evidence="1" id="KW-0812">Transmembrane</keyword>
<protein>
    <recommendedName>
        <fullName evidence="4">DUF4282 domain-containing protein</fullName>
    </recommendedName>
</protein>
<dbReference type="EMBL" id="JAYWMA010000007">
    <property type="protein sequence ID" value="MEX3528868.1"/>
    <property type="molecule type" value="Genomic_DNA"/>
</dbReference>
<feature type="transmembrane region" description="Helical" evidence="1">
    <location>
        <begin position="85"/>
        <end position="106"/>
    </location>
</feature>
<comment type="caution">
    <text evidence="2">The sequence shown here is derived from an EMBL/GenBank/DDBJ whole genome shotgun (WGS) entry which is preliminary data.</text>
</comment>
<feature type="transmembrane region" description="Helical" evidence="1">
    <location>
        <begin position="48"/>
        <end position="65"/>
    </location>
</feature>
<feature type="transmembrane region" description="Helical" evidence="1">
    <location>
        <begin position="183"/>
        <end position="202"/>
    </location>
</feature>